<dbReference type="InterPro" id="IPR036188">
    <property type="entry name" value="FAD/NAD-bd_sf"/>
</dbReference>
<keyword evidence="3" id="KW-0274">FAD</keyword>
<dbReference type="PANTHER" id="PTHR46091:SF3">
    <property type="entry name" value="AMINE OXIDASE DOMAIN-CONTAINING PROTEIN"/>
    <property type="match status" value="1"/>
</dbReference>
<sequence>MNEIVAKSEYDVVIIGAGVSGMTAAALLSRTGLSVCVVEKEPHAGGYLAGFRRKEFRFDSAIHWLNQCGKKGIVTRVFQFIGEDRPQAQPMKRIYRNKTEKFDYVLTDNPDELKEQLIADFPHEKAGIEQFFDAAKKIARTWDLHAENFRATDTMSWMDKISNGLKKLSFIRPLFRYIWYHGEEGVPKGLNLFFKDPELHRYWASEHDLLSCLLPIAWAYLGDYQLPPAGGSQVFIEWLVHVTEYYRNDIVYGATVQEILLENGICKGLVFERKGSLHKVKSKQVIAACDVEMLYEKLLPKESIPQKLKDNLKSAELYSSAVAISMALDCPTEDLGFGEELIMIQKEGISRTAHDSGDPHTTAISIIPPSLRDKSLAPDGKGTLTVYSAAHIDYKNYWGCTLDEKGNYVRTDEYYQLKEEFAAIIIDRIEERLGVDLKSHILFLDVASPITHWRYSYNRGGSIMGARPGRANMEAKIAHYKTPVKNLLLGGHWADLGGGVPIAVKSAANAALIVMKEQKPKAFEAFAKYADGKINQKEAHKTGFFEAYDNSWVQKRTPAETERTKRK</sequence>
<dbReference type="PANTHER" id="PTHR46091">
    <property type="entry name" value="BLR7054 PROTEIN"/>
    <property type="match status" value="1"/>
</dbReference>
<dbReference type="AlphaFoldDB" id="A0A916DS36"/>
<evidence type="ECO:0000313" key="6">
    <source>
        <dbReference type="EMBL" id="BDS11631.1"/>
    </source>
</evidence>
<proteinExistence type="predicted"/>
<organism evidence="6 7">
    <name type="scientific">Aureispira anguillae</name>
    <dbReference type="NCBI Taxonomy" id="2864201"/>
    <lineage>
        <taxon>Bacteria</taxon>
        <taxon>Pseudomonadati</taxon>
        <taxon>Bacteroidota</taxon>
        <taxon>Saprospiria</taxon>
        <taxon>Saprospirales</taxon>
        <taxon>Saprospiraceae</taxon>
        <taxon>Aureispira</taxon>
    </lineage>
</organism>
<evidence type="ECO:0000256" key="4">
    <source>
        <dbReference type="ARBA" id="ARBA00022857"/>
    </source>
</evidence>
<evidence type="ECO:0000256" key="5">
    <source>
        <dbReference type="ARBA" id="ARBA00023027"/>
    </source>
</evidence>
<keyword evidence="2" id="KW-0732">Signal</keyword>
<evidence type="ECO:0000256" key="2">
    <source>
        <dbReference type="ARBA" id="ARBA00022729"/>
    </source>
</evidence>
<dbReference type="Proteomes" id="UP001060919">
    <property type="component" value="Chromosome"/>
</dbReference>
<dbReference type="RefSeq" id="WP_264792787.1">
    <property type="nucleotide sequence ID" value="NZ_AP026867.1"/>
</dbReference>
<dbReference type="InterPro" id="IPR052206">
    <property type="entry name" value="Retinol_saturase"/>
</dbReference>
<dbReference type="KEGG" id="aup:AsAng_0023450"/>
<evidence type="ECO:0000313" key="7">
    <source>
        <dbReference type="Proteomes" id="UP001060919"/>
    </source>
</evidence>
<keyword evidence="1" id="KW-0285">Flavoprotein</keyword>
<keyword evidence="4" id="KW-0521">NADP</keyword>
<gene>
    <name evidence="6" type="ORF">AsAng_0023450</name>
</gene>
<evidence type="ECO:0000256" key="3">
    <source>
        <dbReference type="ARBA" id="ARBA00022827"/>
    </source>
</evidence>
<keyword evidence="5" id="KW-0520">NAD</keyword>
<evidence type="ECO:0000256" key="1">
    <source>
        <dbReference type="ARBA" id="ARBA00022630"/>
    </source>
</evidence>
<protein>
    <submittedName>
        <fullName evidence="6">NAD(P)/FAD-dependent oxidoreductase</fullName>
    </submittedName>
</protein>
<accession>A0A916DS36</accession>
<dbReference type="Pfam" id="PF13450">
    <property type="entry name" value="NAD_binding_8"/>
    <property type="match status" value="1"/>
</dbReference>
<dbReference type="EMBL" id="AP026867">
    <property type="protein sequence ID" value="BDS11631.1"/>
    <property type="molecule type" value="Genomic_DNA"/>
</dbReference>
<dbReference type="Gene3D" id="3.50.50.60">
    <property type="entry name" value="FAD/NAD(P)-binding domain"/>
    <property type="match status" value="2"/>
</dbReference>
<keyword evidence="7" id="KW-1185">Reference proteome</keyword>
<name>A0A916DS36_9BACT</name>
<reference evidence="6" key="1">
    <citation type="submission" date="2022-09" db="EMBL/GenBank/DDBJ databases">
        <title>Aureispira anguillicida sp. nov., isolated from Leptocephalus of Japanese eel Anguilla japonica.</title>
        <authorList>
            <person name="Yuasa K."/>
            <person name="Mekata T."/>
            <person name="Ikunari K."/>
        </authorList>
    </citation>
    <scope>NUCLEOTIDE SEQUENCE</scope>
    <source>
        <strain evidence="6">EL160426</strain>
    </source>
</reference>
<dbReference type="SUPFAM" id="SSF51905">
    <property type="entry name" value="FAD/NAD(P)-binding domain"/>
    <property type="match status" value="1"/>
</dbReference>